<comment type="caution">
    <text evidence="1">The sequence shown here is derived from an EMBL/GenBank/DDBJ whole genome shotgun (WGS) entry which is preliminary data.</text>
</comment>
<dbReference type="InterPro" id="IPR029058">
    <property type="entry name" value="AB_hydrolase_fold"/>
</dbReference>
<name>A0ABQ3VIV1_9CHLR</name>
<dbReference type="Gene3D" id="3.40.50.1820">
    <property type="entry name" value="alpha/beta hydrolase"/>
    <property type="match status" value="1"/>
</dbReference>
<keyword evidence="2" id="KW-1185">Reference proteome</keyword>
<dbReference type="RefSeq" id="WP_201362667.1">
    <property type="nucleotide sequence ID" value="NZ_BNJJ01000008.1"/>
</dbReference>
<accession>A0ABQ3VIV1</accession>
<evidence type="ECO:0000313" key="2">
    <source>
        <dbReference type="Proteomes" id="UP000635565"/>
    </source>
</evidence>
<dbReference type="Proteomes" id="UP000635565">
    <property type="component" value="Unassembled WGS sequence"/>
</dbReference>
<gene>
    <name evidence="1" type="ORF">KSZ_30570</name>
</gene>
<proteinExistence type="predicted"/>
<organism evidence="1 2">
    <name type="scientific">Dictyobacter formicarum</name>
    <dbReference type="NCBI Taxonomy" id="2778368"/>
    <lineage>
        <taxon>Bacteria</taxon>
        <taxon>Bacillati</taxon>
        <taxon>Chloroflexota</taxon>
        <taxon>Ktedonobacteria</taxon>
        <taxon>Ktedonobacterales</taxon>
        <taxon>Dictyobacteraceae</taxon>
        <taxon>Dictyobacter</taxon>
    </lineage>
</organism>
<evidence type="ECO:0000313" key="1">
    <source>
        <dbReference type="EMBL" id="GHO85051.1"/>
    </source>
</evidence>
<protein>
    <submittedName>
        <fullName evidence="1">Uncharacterized protein</fullName>
    </submittedName>
</protein>
<reference evidence="1 2" key="1">
    <citation type="journal article" date="2021" name="Int. J. Syst. Evol. Microbiol.">
        <title>Reticulibacter mediterranei gen. nov., sp. nov., within the new family Reticulibacteraceae fam. nov., and Ktedonospora formicarum gen. nov., sp. nov., Ktedonobacter robiniae sp. nov., Dictyobacter formicarum sp. nov. and Dictyobacter arantiisoli sp. nov., belonging to the class Ktedonobacteria.</title>
        <authorList>
            <person name="Yabe S."/>
            <person name="Zheng Y."/>
            <person name="Wang C.M."/>
            <person name="Sakai Y."/>
            <person name="Abe K."/>
            <person name="Yokota A."/>
            <person name="Donadio S."/>
            <person name="Cavaletti L."/>
            <person name="Monciardini P."/>
        </authorList>
    </citation>
    <scope>NUCLEOTIDE SEQUENCE [LARGE SCALE GENOMIC DNA]</scope>
    <source>
        <strain evidence="1 2">SOSP1-9</strain>
    </source>
</reference>
<dbReference type="EMBL" id="BNJJ01000008">
    <property type="protein sequence ID" value="GHO85051.1"/>
    <property type="molecule type" value="Genomic_DNA"/>
</dbReference>
<sequence>MRDLNEINRMRVVYQHPHMEQVSVRKDILYKTVNEESLKMDVYYPLDMPSHTSRPAVLLVHGGSQAKSVEHVKE</sequence>
<dbReference type="SUPFAM" id="SSF53474">
    <property type="entry name" value="alpha/beta-Hydrolases"/>
    <property type="match status" value="1"/>
</dbReference>